<evidence type="ECO:0000313" key="2">
    <source>
        <dbReference type="Proteomes" id="UP000004994"/>
    </source>
</evidence>
<evidence type="ECO:0000313" key="1">
    <source>
        <dbReference type="EnsemblPlants" id="Solyc07g021350.1.1"/>
    </source>
</evidence>
<protein>
    <submittedName>
        <fullName evidence="1">Uncharacterized protein</fullName>
    </submittedName>
</protein>
<dbReference type="InParanoid" id="K4CCZ2"/>
<organism evidence="1">
    <name type="scientific">Solanum lycopersicum</name>
    <name type="common">Tomato</name>
    <name type="synonym">Lycopersicon esculentum</name>
    <dbReference type="NCBI Taxonomy" id="4081"/>
    <lineage>
        <taxon>Eukaryota</taxon>
        <taxon>Viridiplantae</taxon>
        <taxon>Streptophyta</taxon>
        <taxon>Embryophyta</taxon>
        <taxon>Tracheophyta</taxon>
        <taxon>Spermatophyta</taxon>
        <taxon>Magnoliopsida</taxon>
        <taxon>eudicotyledons</taxon>
        <taxon>Gunneridae</taxon>
        <taxon>Pentapetalae</taxon>
        <taxon>asterids</taxon>
        <taxon>lamiids</taxon>
        <taxon>Solanales</taxon>
        <taxon>Solanaceae</taxon>
        <taxon>Solanoideae</taxon>
        <taxon>Solaneae</taxon>
        <taxon>Solanum</taxon>
        <taxon>Solanum subgen. Lycopersicon</taxon>
    </lineage>
</organism>
<name>K4CCZ2_SOLLC</name>
<dbReference type="STRING" id="4081.K4CCZ2"/>
<sequence length="79" mass="9490">MVLYVTGPRDTVNSLLFLQIWSMKYDVFLNDFRENGKDMNKIKWSPIAAGTSNPNHHMMLARYPISCYIHIYSFFHMWW</sequence>
<reference evidence="1" key="1">
    <citation type="journal article" date="2012" name="Nature">
        <title>The tomato genome sequence provides insights into fleshy fruit evolution.</title>
        <authorList>
            <consortium name="Tomato Genome Consortium"/>
        </authorList>
    </citation>
    <scope>NUCLEOTIDE SEQUENCE [LARGE SCALE GENOMIC DNA]</scope>
    <source>
        <strain evidence="1">cv. Heinz 1706</strain>
    </source>
</reference>
<dbReference type="SMR" id="K4CCZ2"/>
<dbReference type="AlphaFoldDB" id="K4CCZ2"/>
<proteinExistence type="predicted"/>
<dbReference type="PhylomeDB" id="K4CCZ2"/>
<dbReference type="EnsemblPlants" id="Solyc07g021350.1.1">
    <property type="protein sequence ID" value="Solyc07g021350.1.1"/>
    <property type="gene ID" value="Solyc07g021350.1"/>
</dbReference>
<dbReference type="Proteomes" id="UP000004994">
    <property type="component" value="Chromosome 7"/>
</dbReference>
<accession>K4CCZ2</accession>
<dbReference type="Gramene" id="Solyc07g021350.1.1">
    <property type="protein sequence ID" value="Solyc07g021350.1.1"/>
    <property type="gene ID" value="Solyc07g021350.1"/>
</dbReference>
<keyword evidence="2" id="KW-1185">Reference proteome</keyword>
<dbReference type="HOGENOM" id="CLU_2610636_0_0_1"/>
<dbReference type="PaxDb" id="4081-Solyc07g021350.1.1"/>
<reference evidence="1" key="2">
    <citation type="submission" date="2015-06" db="UniProtKB">
        <authorList>
            <consortium name="EnsemblPlants"/>
        </authorList>
    </citation>
    <scope>IDENTIFICATION</scope>
    <source>
        <strain evidence="1">cv. Heinz 1706</strain>
    </source>
</reference>